<dbReference type="AlphaFoldDB" id="A0A7S1Y642"/>
<organism evidence="1">
    <name type="scientific">Grammatophora oceanica</name>
    <dbReference type="NCBI Taxonomy" id="210454"/>
    <lineage>
        <taxon>Eukaryota</taxon>
        <taxon>Sar</taxon>
        <taxon>Stramenopiles</taxon>
        <taxon>Ochrophyta</taxon>
        <taxon>Bacillariophyta</taxon>
        <taxon>Fragilariophyceae</taxon>
        <taxon>Fragilariophycidae</taxon>
        <taxon>Rhabdonematales</taxon>
        <taxon>Grammatophoraceae</taxon>
        <taxon>Grammatophora</taxon>
    </lineage>
</organism>
<reference evidence="1" key="1">
    <citation type="submission" date="2021-01" db="EMBL/GenBank/DDBJ databases">
        <authorList>
            <person name="Corre E."/>
            <person name="Pelletier E."/>
            <person name="Niang G."/>
            <person name="Scheremetjew M."/>
            <person name="Finn R."/>
            <person name="Kale V."/>
            <person name="Holt S."/>
            <person name="Cochrane G."/>
            <person name="Meng A."/>
            <person name="Brown T."/>
            <person name="Cohen L."/>
        </authorList>
    </citation>
    <scope>NUCLEOTIDE SEQUENCE</scope>
    <source>
        <strain evidence="1">CCMP 410</strain>
    </source>
</reference>
<evidence type="ECO:0000313" key="1">
    <source>
        <dbReference type="EMBL" id="CAD9279392.1"/>
    </source>
</evidence>
<dbReference type="EMBL" id="HBGK01016484">
    <property type="protein sequence ID" value="CAD9279392.1"/>
    <property type="molecule type" value="Transcribed_RNA"/>
</dbReference>
<name>A0A7S1Y642_9STRA</name>
<protein>
    <submittedName>
        <fullName evidence="1">Uncharacterized protein</fullName>
    </submittedName>
</protein>
<gene>
    <name evidence="1" type="ORF">GOCE00092_LOCUS8301</name>
</gene>
<accession>A0A7S1Y642</accession>
<dbReference type="Gene3D" id="1.25.40.20">
    <property type="entry name" value="Ankyrin repeat-containing domain"/>
    <property type="match status" value="1"/>
</dbReference>
<sequence>MAAEQNQVAAMKLLKDFGARFDENAVRAYLSRAFETSAIAVVRWILSLDETYVRLLDSDMLTDAWEQFQHNEPDALDMVELLLSNRVRFPLEGNVEFGDSMDDFLSYGREENDEAAHTKMWLLLNRHGVDFATFYEKVSRLVEPDPDLYIHGWKEAIERVVATERLYNTIALQPVETDDVVKLAKEYNVDVSIDRTRRGRSLLHAAIATNNVELAQWMVKSKGVSLFVPVDGESGILPCEQAQQDGHDDMISLLARNLSISESDRHCKKRRTMGCTGERYSQEVSCTLRE</sequence>
<dbReference type="InterPro" id="IPR036770">
    <property type="entry name" value="Ankyrin_rpt-contain_sf"/>
</dbReference>
<dbReference type="SUPFAM" id="SSF48403">
    <property type="entry name" value="Ankyrin repeat"/>
    <property type="match status" value="1"/>
</dbReference>
<proteinExistence type="predicted"/>